<dbReference type="EMBL" id="JBHSOE010000019">
    <property type="protein sequence ID" value="MFC5656589.1"/>
    <property type="molecule type" value="Genomic_DNA"/>
</dbReference>
<name>A0ABW0WHW0_STRNO</name>
<sequence length="85" mass="9638">MTSPLTPDERIADREAFVAFLARLRADYEADGPQWENPTLDRFLEALEAWVKGSAAWYRNVGDELPAGGDWTFFARALTAARIYE</sequence>
<dbReference type="Pfam" id="PF24693">
    <property type="entry name" value="DUF7660"/>
    <property type="match status" value="1"/>
</dbReference>
<evidence type="ECO:0000313" key="2">
    <source>
        <dbReference type="EMBL" id="MFC5656589.1"/>
    </source>
</evidence>
<organism evidence="2 3">
    <name type="scientific">Streptomyces nogalater</name>
    <dbReference type="NCBI Taxonomy" id="38314"/>
    <lineage>
        <taxon>Bacteria</taxon>
        <taxon>Bacillati</taxon>
        <taxon>Actinomycetota</taxon>
        <taxon>Actinomycetes</taxon>
        <taxon>Kitasatosporales</taxon>
        <taxon>Streptomycetaceae</taxon>
        <taxon>Streptomyces</taxon>
    </lineage>
</organism>
<dbReference type="InterPro" id="IPR056077">
    <property type="entry name" value="DUF7660"/>
</dbReference>
<comment type="caution">
    <text evidence="2">The sequence shown here is derived from an EMBL/GenBank/DDBJ whole genome shotgun (WGS) entry which is preliminary data.</text>
</comment>
<reference evidence="3" key="1">
    <citation type="journal article" date="2019" name="Int. J. Syst. Evol. Microbiol.">
        <title>The Global Catalogue of Microorganisms (GCM) 10K type strain sequencing project: providing services to taxonomists for standard genome sequencing and annotation.</title>
        <authorList>
            <consortium name="The Broad Institute Genomics Platform"/>
            <consortium name="The Broad Institute Genome Sequencing Center for Infectious Disease"/>
            <person name="Wu L."/>
            <person name="Ma J."/>
        </authorList>
    </citation>
    <scope>NUCLEOTIDE SEQUENCE [LARGE SCALE GENOMIC DNA]</scope>
    <source>
        <strain evidence="3">KCTC 5701</strain>
    </source>
</reference>
<protein>
    <recommendedName>
        <fullName evidence="1">DUF7660 domain-containing protein</fullName>
    </recommendedName>
</protein>
<keyword evidence="3" id="KW-1185">Reference proteome</keyword>
<proteinExistence type="predicted"/>
<dbReference type="Proteomes" id="UP001596065">
    <property type="component" value="Unassembled WGS sequence"/>
</dbReference>
<accession>A0ABW0WHW0</accession>
<dbReference type="RefSeq" id="WP_344349115.1">
    <property type="nucleotide sequence ID" value="NZ_BAAASM010000024.1"/>
</dbReference>
<gene>
    <name evidence="2" type="ORF">ACFP3J_13980</name>
</gene>
<feature type="domain" description="DUF7660" evidence="1">
    <location>
        <begin position="14"/>
        <end position="85"/>
    </location>
</feature>
<evidence type="ECO:0000259" key="1">
    <source>
        <dbReference type="Pfam" id="PF24693"/>
    </source>
</evidence>
<evidence type="ECO:0000313" key="3">
    <source>
        <dbReference type="Proteomes" id="UP001596065"/>
    </source>
</evidence>